<organism evidence="2 3">
    <name type="scientific">Marinobacterium stanieri</name>
    <dbReference type="NCBI Taxonomy" id="49186"/>
    <lineage>
        <taxon>Bacteria</taxon>
        <taxon>Pseudomonadati</taxon>
        <taxon>Pseudomonadota</taxon>
        <taxon>Gammaproteobacteria</taxon>
        <taxon>Oceanospirillales</taxon>
        <taxon>Oceanospirillaceae</taxon>
        <taxon>Marinobacterium</taxon>
    </lineage>
</organism>
<gene>
    <name evidence="2" type="ORF">SAMN05421647_10374</name>
</gene>
<dbReference type="STRING" id="49186.SAMN05421647_10374"/>
<evidence type="ECO:0000313" key="3">
    <source>
        <dbReference type="Proteomes" id="UP000186895"/>
    </source>
</evidence>
<evidence type="ECO:0000313" key="2">
    <source>
        <dbReference type="EMBL" id="SIQ23065.1"/>
    </source>
</evidence>
<dbReference type="AlphaFoldDB" id="A0A1N6R2F4"/>
<reference evidence="3" key="1">
    <citation type="submission" date="2017-01" db="EMBL/GenBank/DDBJ databases">
        <authorList>
            <person name="Varghese N."/>
            <person name="Submissions S."/>
        </authorList>
    </citation>
    <scope>NUCLEOTIDE SEQUENCE [LARGE SCALE GENOMIC DNA]</scope>
    <source>
        <strain evidence="3">DSM 7027</strain>
    </source>
</reference>
<accession>A0A1N6R2F4</accession>
<evidence type="ECO:0000256" key="1">
    <source>
        <dbReference type="SAM" id="MobiDB-lite"/>
    </source>
</evidence>
<protein>
    <submittedName>
        <fullName evidence="2">Uncharacterized protein</fullName>
    </submittedName>
</protein>
<sequence>MIRIDSLTTHTFSQSKISHENKQMDFAALLMEEAAKTATQSKETLEQDKAVSGPDFSQAEQVVEQNAREELLRILQMSPAERIRYQMLQEMGLTEEALAAMPFEERMKIEAMIEEEIERQLAGGSKGSEGIQEIAQQGKTL</sequence>
<feature type="region of interest" description="Disordered" evidence="1">
    <location>
        <begin position="121"/>
        <end position="141"/>
    </location>
</feature>
<proteinExistence type="predicted"/>
<keyword evidence="3" id="KW-1185">Reference proteome</keyword>
<dbReference type="RefSeq" id="WP_076462232.1">
    <property type="nucleotide sequence ID" value="NZ_FTMN01000003.1"/>
</dbReference>
<dbReference type="Proteomes" id="UP000186895">
    <property type="component" value="Unassembled WGS sequence"/>
</dbReference>
<name>A0A1N6R2F4_9GAMM</name>
<dbReference type="eggNOG" id="ENOG5033B4G">
    <property type="taxonomic scope" value="Bacteria"/>
</dbReference>
<dbReference type="EMBL" id="FTMN01000003">
    <property type="protein sequence ID" value="SIQ23065.1"/>
    <property type="molecule type" value="Genomic_DNA"/>
</dbReference>